<dbReference type="EMBL" id="FO203522">
    <property type="protein sequence ID" value="CCO23235.1"/>
    <property type="molecule type" value="Genomic_DNA"/>
</dbReference>
<dbReference type="OrthoDB" id="272049at2"/>
<keyword evidence="6 7" id="KW-0012">Acyltransferase</keyword>
<dbReference type="InterPro" id="IPR001451">
    <property type="entry name" value="Hexapep"/>
</dbReference>
<organism evidence="7 8">
    <name type="scientific">Maridesulfovibrio hydrothermalis AM13 = DSM 14728</name>
    <dbReference type="NCBI Taxonomy" id="1121451"/>
    <lineage>
        <taxon>Bacteria</taxon>
        <taxon>Pseudomonadati</taxon>
        <taxon>Thermodesulfobacteriota</taxon>
        <taxon>Desulfovibrionia</taxon>
        <taxon>Desulfovibrionales</taxon>
        <taxon>Desulfovibrionaceae</taxon>
        <taxon>Maridesulfovibrio</taxon>
    </lineage>
</organism>
<evidence type="ECO:0000256" key="6">
    <source>
        <dbReference type="ARBA" id="ARBA00023315"/>
    </source>
</evidence>
<dbReference type="STRING" id="1121451.DESAM_20948"/>
<dbReference type="PROSITE" id="PS00101">
    <property type="entry name" value="HEXAPEP_TRANSFERASES"/>
    <property type="match status" value="1"/>
</dbReference>
<dbReference type="KEGG" id="dhy:DESAM_20948"/>
<keyword evidence="5" id="KW-0443">Lipid metabolism</keyword>
<dbReference type="CDD" id="cd03352">
    <property type="entry name" value="LbH_LpxD"/>
    <property type="match status" value="1"/>
</dbReference>
<accession>L0RAL9</accession>
<protein>
    <submittedName>
        <fullName evidence="7">UDP-3-O-[3-hydroxymyristoyl] glucosamine N-acyltransferase</fullName>
        <ecNumber evidence="7">2.3.1.-</ecNumber>
    </submittedName>
</protein>
<dbReference type="HOGENOM" id="CLU_049865_1_0_7"/>
<dbReference type="SUPFAM" id="SSF51161">
    <property type="entry name" value="Trimeric LpxA-like enzymes"/>
    <property type="match status" value="1"/>
</dbReference>
<dbReference type="GO" id="GO:0016410">
    <property type="term" value="F:N-acyltransferase activity"/>
    <property type="evidence" value="ECO:0007669"/>
    <property type="project" value="InterPro"/>
</dbReference>
<evidence type="ECO:0000256" key="1">
    <source>
        <dbReference type="ARBA" id="ARBA00022516"/>
    </source>
</evidence>
<name>L0RAL9_9BACT</name>
<dbReference type="Proteomes" id="UP000010808">
    <property type="component" value="Chromosome"/>
</dbReference>
<keyword evidence="4" id="KW-0677">Repeat</keyword>
<dbReference type="InterPro" id="IPR007691">
    <property type="entry name" value="LpxD"/>
</dbReference>
<evidence type="ECO:0000313" key="7">
    <source>
        <dbReference type="EMBL" id="CCO23235.1"/>
    </source>
</evidence>
<dbReference type="InterPro" id="IPR018357">
    <property type="entry name" value="Hexapep_transf_CS"/>
</dbReference>
<evidence type="ECO:0000256" key="5">
    <source>
        <dbReference type="ARBA" id="ARBA00023098"/>
    </source>
</evidence>
<dbReference type="GO" id="GO:0016020">
    <property type="term" value="C:membrane"/>
    <property type="evidence" value="ECO:0007669"/>
    <property type="project" value="GOC"/>
</dbReference>
<keyword evidence="1" id="KW-0444">Lipid biosynthesis</keyword>
<sequence>MFRSKENHLYSSEIAHYLGLDIAGKNVPVNFPCHFKTMKENGFTFIPPTEVEEVKKLKNVLLFCPEDYDISINSDVAFIPCANPKIAFYRIVNEFFIEQLPHSIANSAKIAETAQIGINVNVGEHAVIIGDVTVGNNTFIGNNVTILGKTTIGSGCVIKDNAVIGSEGFSFLEVENELMHVPQIGSIKIGNDVWIGSGSSIERPSLGITVLENGAKIDDLAQVGHEVRIGANTQVAAGTVFSGRVTVGKDCFIGVNVSVRPDVSIGDNVLVGIGSVVTKDLPGDAVYAGVPARPFSKK</sequence>
<proteinExistence type="predicted"/>
<dbReference type="PANTHER" id="PTHR43378:SF2">
    <property type="entry name" value="UDP-3-O-ACYLGLUCOSAMINE N-ACYLTRANSFERASE 1, MITOCHONDRIAL-RELATED"/>
    <property type="match status" value="1"/>
</dbReference>
<dbReference type="AlphaFoldDB" id="L0RAL9"/>
<dbReference type="InterPro" id="IPR011004">
    <property type="entry name" value="Trimer_LpxA-like_sf"/>
</dbReference>
<keyword evidence="8" id="KW-1185">Reference proteome</keyword>
<dbReference type="PATRIC" id="fig|1121451.3.peg.1218"/>
<keyword evidence="3 7" id="KW-0808">Transferase</keyword>
<evidence type="ECO:0000313" key="8">
    <source>
        <dbReference type="Proteomes" id="UP000010808"/>
    </source>
</evidence>
<gene>
    <name evidence="7" type="primary">lpxD</name>
    <name evidence="7" type="ORF">DESAM_20948</name>
</gene>
<evidence type="ECO:0000256" key="3">
    <source>
        <dbReference type="ARBA" id="ARBA00022679"/>
    </source>
</evidence>
<keyword evidence="2" id="KW-0441">Lipid A biosynthesis</keyword>
<dbReference type="Pfam" id="PF00132">
    <property type="entry name" value="Hexapep"/>
    <property type="match status" value="2"/>
</dbReference>
<evidence type="ECO:0000256" key="2">
    <source>
        <dbReference type="ARBA" id="ARBA00022556"/>
    </source>
</evidence>
<evidence type="ECO:0000256" key="4">
    <source>
        <dbReference type="ARBA" id="ARBA00022737"/>
    </source>
</evidence>
<dbReference type="PANTHER" id="PTHR43378">
    <property type="entry name" value="UDP-3-O-ACYLGLUCOSAMINE N-ACYLTRANSFERASE"/>
    <property type="match status" value="1"/>
</dbReference>
<reference evidence="7 8" key="1">
    <citation type="submission" date="2012-10" db="EMBL/GenBank/DDBJ databases">
        <authorList>
            <person name="Genoscope - CEA"/>
        </authorList>
    </citation>
    <scope>NUCLEOTIDE SEQUENCE [LARGE SCALE GENOMIC DNA]</scope>
    <source>
        <strain evidence="8">AM13 / DSM 14728</strain>
    </source>
</reference>
<dbReference type="RefSeq" id="WP_015335840.1">
    <property type="nucleotide sequence ID" value="NC_020055.1"/>
</dbReference>
<dbReference type="EC" id="2.3.1.-" evidence="7"/>
<dbReference type="eggNOG" id="COG1044">
    <property type="taxonomic scope" value="Bacteria"/>
</dbReference>
<dbReference type="Gene3D" id="2.160.10.10">
    <property type="entry name" value="Hexapeptide repeat proteins"/>
    <property type="match status" value="1"/>
</dbReference>
<dbReference type="GO" id="GO:0009245">
    <property type="term" value="P:lipid A biosynthetic process"/>
    <property type="evidence" value="ECO:0007669"/>
    <property type="project" value="UniProtKB-KW"/>
</dbReference>